<dbReference type="InterPro" id="IPR011059">
    <property type="entry name" value="Metal-dep_hydrolase_composite"/>
</dbReference>
<dbReference type="InterPro" id="IPR032466">
    <property type="entry name" value="Metal_Hydrolase"/>
</dbReference>
<gene>
    <name evidence="2" type="ORF">F1721_32985</name>
</gene>
<protein>
    <submittedName>
        <fullName evidence="2">Amidohydrolase family protein</fullName>
    </submittedName>
</protein>
<dbReference type="Pfam" id="PF01979">
    <property type="entry name" value="Amidohydro_1"/>
    <property type="match status" value="1"/>
</dbReference>
<dbReference type="RefSeq" id="WP_150070768.1">
    <property type="nucleotide sequence ID" value="NZ_VWPH01000021.1"/>
</dbReference>
<sequence length="406" mass="43526">MRQLITAAQLLPGPAGQQIEDGALLLEEDTIVAVGPRIDVEAHAGERVRRSHFPNHTILPGLINCHVHLALDAGSDPLENYLATDDDDLLLGMTGRAQQAARSGITTLRDLGDRRGLAFRLRDAIARGDLRGPRILAAGSPLTIPRGHCHFFGGEVSGEREIRQHIHDMAERGADVIKVMASGGHITPDSPPMWATQFSADELRIIAEEAANVGLPVAAHAHGSDAIAAAVDAGVSTIEHCTWLQNGGGGYDQRDDVAKRMASQGIYACIAWPPDWRGFMDRLGPERAEKIVERFLWMDELGIRLIPGTDAGLRDTRFDDYVNALELYAHVGFSNGRIIEMATVTSAEALGVGDSVGQLLPGYSADIVVVEGDPLLNLSSLSQIELVLVKGEYMAGSGTASKSFDA</sequence>
<dbReference type="OrthoDB" id="3514520at2"/>
<comment type="caution">
    <text evidence="2">The sequence shown here is derived from an EMBL/GenBank/DDBJ whole genome shotgun (WGS) entry which is preliminary data.</text>
</comment>
<dbReference type="AlphaFoldDB" id="A0A5M7B7U0"/>
<dbReference type="SMR" id="A0A5M7B7U0"/>
<dbReference type="SUPFAM" id="SSF51556">
    <property type="entry name" value="Metallo-dependent hydrolases"/>
    <property type="match status" value="1"/>
</dbReference>
<proteinExistence type="predicted"/>
<accession>A0A5M7B7U0</accession>
<dbReference type="InterPro" id="IPR051781">
    <property type="entry name" value="Metallo-dep_Hydrolase"/>
</dbReference>
<dbReference type="Gene3D" id="2.30.40.10">
    <property type="entry name" value="Urease, subunit C, domain 1"/>
    <property type="match status" value="1"/>
</dbReference>
<dbReference type="EMBL" id="VWPH01000021">
    <property type="protein sequence ID" value="KAA5825452.1"/>
    <property type="molecule type" value="Genomic_DNA"/>
</dbReference>
<dbReference type="SUPFAM" id="SSF51338">
    <property type="entry name" value="Composite domain of metallo-dependent hydrolases"/>
    <property type="match status" value="1"/>
</dbReference>
<evidence type="ECO:0000313" key="3">
    <source>
        <dbReference type="Proteomes" id="UP000323946"/>
    </source>
</evidence>
<dbReference type="PANTHER" id="PTHR43135">
    <property type="entry name" value="ALPHA-D-RIBOSE 1-METHYLPHOSPHONATE 5-TRIPHOSPHATE DIPHOSPHATASE"/>
    <property type="match status" value="1"/>
</dbReference>
<organism evidence="2 3">
    <name type="scientific">Saccharopolyspora hirsuta</name>
    <dbReference type="NCBI Taxonomy" id="1837"/>
    <lineage>
        <taxon>Bacteria</taxon>
        <taxon>Bacillati</taxon>
        <taxon>Actinomycetota</taxon>
        <taxon>Actinomycetes</taxon>
        <taxon>Pseudonocardiales</taxon>
        <taxon>Pseudonocardiaceae</taxon>
        <taxon>Saccharopolyspora</taxon>
    </lineage>
</organism>
<name>A0A5M7B7U0_SACHI</name>
<reference evidence="2 3" key="1">
    <citation type="submission" date="2019-09" db="EMBL/GenBank/DDBJ databases">
        <title>Draft genome sequence of the thermophilic Saccharopolyspora hirsuta VKM Ac-666T.</title>
        <authorList>
            <person name="Lobastova T.G."/>
            <person name="Fokina V."/>
            <person name="Bragin E.Y."/>
            <person name="Shtratnikova V.Y."/>
            <person name="Starodumova I.P."/>
            <person name="Tarlachkov S.V."/>
            <person name="Donova M.V."/>
        </authorList>
    </citation>
    <scope>NUCLEOTIDE SEQUENCE [LARGE SCALE GENOMIC DNA]</scope>
    <source>
        <strain evidence="2 3">VKM Ac-666</strain>
    </source>
</reference>
<keyword evidence="2" id="KW-0378">Hydrolase</keyword>
<keyword evidence="3" id="KW-1185">Reference proteome</keyword>
<dbReference type="GO" id="GO:0016810">
    <property type="term" value="F:hydrolase activity, acting on carbon-nitrogen (but not peptide) bonds"/>
    <property type="evidence" value="ECO:0007669"/>
    <property type="project" value="InterPro"/>
</dbReference>
<evidence type="ECO:0000313" key="2">
    <source>
        <dbReference type="EMBL" id="KAA5825452.1"/>
    </source>
</evidence>
<dbReference type="PANTHER" id="PTHR43135:SF3">
    <property type="entry name" value="ALPHA-D-RIBOSE 1-METHYLPHOSPHONATE 5-TRIPHOSPHATE DIPHOSPHATASE"/>
    <property type="match status" value="1"/>
</dbReference>
<evidence type="ECO:0000259" key="1">
    <source>
        <dbReference type="Pfam" id="PF01979"/>
    </source>
</evidence>
<dbReference type="InterPro" id="IPR006680">
    <property type="entry name" value="Amidohydro-rel"/>
</dbReference>
<feature type="domain" description="Amidohydrolase-related" evidence="1">
    <location>
        <begin position="57"/>
        <end position="392"/>
    </location>
</feature>
<dbReference type="Proteomes" id="UP000323946">
    <property type="component" value="Unassembled WGS sequence"/>
</dbReference>
<dbReference type="Gene3D" id="3.20.20.140">
    <property type="entry name" value="Metal-dependent hydrolases"/>
    <property type="match status" value="1"/>
</dbReference>